<dbReference type="GO" id="GO:0005634">
    <property type="term" value="C:nucleus"/>
    <property type="evidence" value="ECO:0007669"/>
    <property type="project" value="UniProtKB-SubCell"/>
</dbReference>
<dbReference type="Proteomes" id="UP000030755">
    <property type="component" value="Unassembled WGS sequence"/>
</dbReference>
<dbReference type="GO" id="GO:0000981">
    <property type="term" value="F:DNA-binding transcription factor activity, RNA polymerase II-specific"/>
    <property type="evidence" value="ECO:0007669"/>
    <property type="project" value="TreeGrafter"/>
</dbReference>
<evidence type="ECO:0008006" key="6">
    <source>
        <dbReference type="Google" id="ProtNLM"/>
    </source>
</evidence>
<keyword evidence="2" id="KW-0238">DNA-binding</keyword>
<keyword evidence="5" id="KW-1185">Reference proteome</keyword>
<dbReference type="EMBL" id="KE561117">
    <property type="protein sequence ID" value="EPZ32688.1"/>
    <property type="molecule type" value="Genomic_DNA"/>
</dbReference>
<dbReference type="Pfam" id="PF13921">
    <property type="entry name" value="Myb_DNA-bind_6"/>
    <property type="match status" value="1"/>
</dbReference>
<protein>
    <recommendedName>
        <fullName evidence="6">Myb-like domain-containing protein</fullName>
    </recommendedName>
</protein>
<proteinExistence type="predicted"/>
<evidence type="ECO:0000313" key="4">
    <source>
        <dbReference type="EMBL" id="EPZ32688.1"/>
    </source>
</evidence>
<evidence type="ECO:0000256" key="3">
    <source>
        <dbReference type="ARBA" id="ARBA00023242"/>
    </source>
</evidence>
<dbReference type="HOGENOM" id="CLU_931131_0_0_1"/>
<gene>
    <name evidence="4" type="ORF">O9G_000763</name>
</gene>
<dbReference type="PANTHER" id="PTHR46380:SF2">
    <property type="entry name" value="CYCLIN-D-BINDING MYB-LIKE TRANSCRIPTION FACTOR 1"/>
    <property type="match status" value="1"/>
</dbReference>
<comment type="subcellular location">
    <subcellularLocation>
        <location evidence="1">Nucleus</location>
    </subcellularLocation>
</comment>
<dbReference type="InterPro" id="IPR051651">
    <property type="entry name" value="DMTF1_DNA-bind_reg"/>
</dbReference>
<dbReference type="PANTHER" id="PTHR46380">
    <property type="entry name" value="CYCLIN-D-BINDING MYB-LIKE TRANSCRIPTION FACTOR 1"/>
    <property type="match status" value="1"/>
</dbReference>
<dbReference type="STRING" id="988480.A0A075AR27"/>
<sequence>MKIRTVKQRASSNIPSELEDMFFSKKISTKDLKELEQKHGIYLRRGAFSSRENAIIEDIARKFAEEKGVLFEDLKDKNVDVGIPELHVEIAKKLKRSYDSVRFHMYQTFVPTFVDKNWTERDTEELKKLYLEQNKTVSEIAKILGKKKSSVKSKVLHLSCPPDSRSNGFWNEDEEQRLKIACEENMNATGLDYPSNWGWIAEQVGTRIYRGRNVGNFYSDEKPVTFRIWTPELCRKLINSIRSHEFDSEQLVNWYQVSRDMNCTLPSVVAKWGTLKKRVFNYRRLDFEELLSEVEKNIC</sequence>
<dbReference type="AlphaFoldDB" id="A0A075AR27"/>
<organism evidence="4 5">
    <name type="scientific">Rozella allomycis (strain CSF55)</name>
    <dbReference type="NCBI Taxonomy" id="988480"/>
    <lineage>
        <taxon>Eukaryota</taxon>
        <taxon>Fungi</taxon>
        <taxon>Fungi incertae sedis</taxon>
        <taxon>Cryptomycota</taxon>
        <taxon>Cryptomycota incertae sedis</taxon>
        <taxon>Rozella</taxon>
    </lineage>
</organism>
<name>A0A075AR27_ROZAC</name>
<reference evidence="4 5" key="1">
    <citation type="journal article" date="2013" name="Curr. Biol.">
        <title>Shared signatures of parasitism and phylogenomics unite Cryptomycota and microsporidia.</title>
        <authorList>
            <person name="James T.Y."/>
            <person name="Pelin A."/>
            <person name="Bonen L."/>
            <person name="Ahrendt S."/>
            <person name="Sain D."/>
            <person name="Corradi N."/>
            <person name="Stajich J.E."/>
        </authorList>
    </citation>
    <scope>NUCLEOTIDE SEQUENCE [LARGE SCALE GENOMIC DNA]</scope>
    <source>
        <strain evidence="4 5">CSF55</strain>
    </source>
</reference>
<keyword evidence="3" id="KW-0539">Nucleus</keyword>
<evidence type="ECO:0000256" key="2">
    <source>
        <dbReference type="ARBA" id="ARBA00023125"/>
    </source>
</evidence>
<accession>A0A075AR27</accession>
<dbReference type="GO" id="GO:0000978">
    <property type="term" value="F:RNA polymerase II cis-regulatory region sequence-specific DNA binding"/>
    <property type="evidence" value="ECO:0007669"/>
    <property type="project" value="TreeGrafter"/>
</dbReference>
<evidence type="ECO:0000256" key="1">
    <source>
        <dbReference type="ARBA" id="ARBA00004123"/>
    </source>
</evidence>
<evidence type="ECO:0000313" key="5">
    <source>
        <dbReference type="Proteomes" id="UP000030755"/>
    </source>
</evidence>